<dbReference type="Gene3D" id="3.40.250.10">
    <property type="entry name" value="Rhodanese-like domain"/>
    <property type="match status" value="2"/>
</dbReference>
<evidence type="ECO:0000313" key="3">
    <source>
        <dbReference type="Proteomes" id="UP001339429"/>
    </source>
</evidence>
<dbReference type="PANTHER" id="PTHR43031">
    <property type="entry name" value="FAD-DEPENDENT OXIDOREDUCTASE"/>
    <property type="match status" value="1"/>
</dbReference>
<dbReference type="InterPro" id="IPR036873">
    <property type="entry name" value="Rhodanese-like_dom_sf"/>
</dbReference>
<gene>
    <name evidence="2" type="ORF">VXS00_08335</name>
</gene>
<reference evidence="2 3" key="1">
    <citation type="submission" date="2024-01" db="EMBL/GenBank/DDBJ databases">
        <title>Active colonisers of the gastrointestinal tract of Atlantic salmon farmed in a warm water region.</title>
        <authorList>
            <person name="Bowman J.P."/>
        </authorList>
    </citation>
    <scope>NUCLEOTIDE SEQUENCE [LARGE SCALE GENOMIC DNA]</scope>
    <source>
        <strain evidence="2 3">S4MW1</strain>
    </source>
</reference>
<proteinExistence type="predicted"/>
<comment type="caution">
    <text evidence="2">The sequence shown here is derived from an EMBL/GenBank/DDBJ whole genome shotgun (WGS) entry which is preliminary data.</text>
</comment>
<dbReference type="InterPro" id="IPR050229">
    <property type="entry name" value="GlpE_sulfurtransferase"/>
</dbReference>
<dbReference type="SMART" id="SM00450">
    <property type="entry name" value="RHOD"/>
    <property type="match status" value="1"/>
</dbReference>
<dbReference type="SUPFAM" id="SSF52821">
    <property type="entry name" value="Rhodanese/Cell cycle control phosphatase"/>
    <property type="match status" value="2"/>
</dbReference>
<evidence type="ECO:0000259" key="1">
    <source>
        <dbReference type="PROSITE" id="PS50206"/>
    </source>
</evidence>
<name>A0ABU6LK64_9GAMM</name>
<feature type="domain" description="Rhodanese" evidence="1">
    <location>
        <begin position="103"/>
        <end position="185"/>
    </location>
</feature>
<sequence>MHIFTDRNHIIIDTRSSDEFLDHHIEGSVFVGFSGGNFKHWLELLLPDKNADIEVITTVTDADKVMATVSELGYSNAKLMELNSAGDVLDHISTNEFKEIIRNNNDSAVLDVREVDEYSQGSMANAEKLPLSDILQGQLPKQDKQYVVHCGSGYRSVIAISLLKLLGRCKLINLDGGYQQLMAKK</sequence>
<dbReference type="EMBL" id="JAYXUD010000005">
    <property type="protein sequence ID" value="MEC6898642.1"/>
    <property type="molecule type" value="Genomic_DNA"/>
</dbReference>
<dbReference type="Proteomes" id="UP001339429">
    <property type="component" value="Unassembled WGS sequence"/>
</dbReference>
<dbReference type="Pfam" id="PF00581">
    <property type="entry name" value="Rhodanese"/>
    <property type="match status" value="2"/>
</dbReference>
<dbReference type="InterPro" id="IPR001763">
    <property type="entry name" value="Rhodanese-like_dom"/>
</dbReference>
<dbReference type="RefSeq" id="WP_327767946.1">
    <property type="nucleotide sequence ID" value="NZ_JAYXUD010000005.1"/>
</dbReference>
<feature type="domain" description="Rhodanese" evidence="1">
    <location>
        <begin position="5"/>
        <end position="91"/>
    </location>
</feature>
<dbReference type="CDD" id="cd00158">
    <property type="entry name" value="RHOD"/>
    <property type="match status" value="1"/>
</dbReference>
<evidence type="ECO:0000313" key="2">
    <source>
        <dbReference type="EMBL" id="MEC6898642.1"/>
    </source>
</evidence>
<accession>A0ABU6LK64</accession>
<protein>
    <submittedName>
        <fullName evidence="2">Rhodanese-like domain-containing protein</fullName>
    </submittedName>
</protein>
<dbReference type="PANTHER" id="PTHR43031:SF16">
    <property type="entry name" value="OXIDOREDUCTASE"/>
    <property type="match status" value="1"/>
</dbReference>
<keyword evidence="3" id="KW-1185">Reference proteome</keyword>
<dbReference type="PROSITE" id="PS50206">
    <property type="entry name" value="RHODANESE_3"/>
    <property type="match status" value="2"/>
</dbReference>
<organism evidence="2 3">
    <name type="scientific">Photobacterium piscicola</name>
    <dbReference type="NCBI Taxonomy" id="1378299"/>
    <lineage>
        <taxon>Bacteria</taxon>
        <taxon>Pseudomonadati</taxon>
        <taxon>Pseudomonadota</taxon>
        <taxon>Gammaproteobacteria</taxon>
        <taxon>Vibrionales</taxon>
        <taxon>Vibrionaceae</taxon>
        <taxon>Photobacterium</taxon>
    </lineage>
</organism>